<keyword evidence="1" id="KW-0812">Transmembrane</keyword>
<evidence type="ECO:0000256" key="1">
    <source>
        <dbReference type="SAM" id="Phobius"/>
    </source>
</evidence>
<feature type="transmembrane region" description="Helical" evidence="1">
    <location>
        <begin position="106"/>
        <end position="124"/>
    </location>
</feature>
<protein>
    <recommendedName>
        <fullName evidence="4">Transmembrane protein</fullName>
    </recommendedName>
</protein>
<dbReference type="Pfam" id="PF10067">
    <property type="entry name" value="DUF2306"/>
    <property type="match status" value="1"/>
</dbReference>
<accession>A0A1S7NV42</accession>
<sequence>MSFQPLLDAPLAVQFHVATVVPAAILGAFIFLRPKGTAIHRLLGKIWVMLMVTTSVSTFFIHELRVFYGFSPIHLLSAFTLYGCLQSVYFARRGDIRRHMRIMQSVYLGGIVVAGGFTFVPGRLMHEVAFGDGKAGFAALSAGALVFAVLFLTVLKQRRRAA</sequence>
<feature type="transmembrane region" description="Helical" evidence="1">
    <location>
        <begin position="12"/>
        <end position="32"/>
    </location>
</feature>
<keyword evidence="1" id="KW-0472">Membrane</keyword>
<feature type="transmembrane region" description="Helical" evidence="1">
    <location>
        <begin position="44"/>
        <end position="61"/>
    </location>
</feature>
<evidence type="ECO:0008006" key="4">
    <source>
        <dbReference type="Google" id="ProtNLM"/>
    </source>
</evidence>
<gene>
    <name evidence="2" type="ORF">AGR4C_Cc120289</name>
</gene>
<dbReference type="GeneID" id="97364914"/>
<feature type="transmembrane region" description="Helical" evidence="1">
    <location>
        <begin position="136"/>
        <end position="155"/>
    </location>
</feature>
<keyword evidence="1" id="KW-1133">Transmembrane helix</keyword>
<dbReference type="AlphaFoldDB" id="A0A1S7NV42"/>
<feature type="transmembrane region" description="Helical" evidence="1">
    <location>
        <begin position="67"/>
        <end position="85"/>
    </location>
</feature>
<proteinExistence type="predicted"/>
<evidence type="ECO:0000313" key="3">
    <source>
        <dbReference type="Proteomes" id="UP000191897"/>
    </source>
</evidence>
<dbReference type="EMBL" id="FBWC01000004">
    <property type="protein sequence ID" value="CUX12011.1"/>
    <property type="molecule type" value="Genomic_DNA"/>
</dbReference>
<organism evidence="2 3">
    <name type="scientific">Agrobacterium tumefaciens str. Kerr 14</name>
    <dbReference type="NCBI Taxonomy" id="1183424"/>
    <lineage>
        <taxon>Bacteria</taxon>
        <taxon>Pseudomonadati</taxon>
        <taxon>Pseudomonadota</taxon>
        <taxon>Alphaproteobacteria</taxon>
        <taxon>Hyphomicrobiales</taxon>
        <taxon>Rhizobiaceae</taxon>
        <taxon>Rhizobium/Agrobacterium group</taxon>
        <taxon>Agrobacterium</taxon>
        <taxon>Agrobacterium tumefaciens complex</taxon>
    </lineage>
</organism>
<evidence type="ECO:0000313" key="2">
    <source>
        <dbReference type="EMBL" id="CUX12011.1"/>
    </source>
</evidence>
<dbReference type="InterPro" id="IPR018750">
    <property type="entry name" value="DUF2306_membrane"/>
</dbReference>
<dbReference type="Proteomes" id="UP000191897">
    <property type="component" value="Unassembled WGS sequence"/>
</dbReference>
<dbReference type="RefSeq" id="WP_004430441.1">
    <property type="nucleotide sequence ID" value="NZ_LT009730.1"/>
</dbReference>
<reference evidence="2 3" key="1">
    <citation type="submission" date="2016-01" db="EMBL/GenBank/DDBJ databases">
        <authorList>
            <person name="Oliw E.H."/>
        </authorList>
    </citation>
    <scope>NUCLEOTIDE SEQUENCE [LARGE SCALE GENOMIC DNA]</scope>
    <source>
        <strain evidence="2 3">Kerr 14</strain>
    </source>
</reference>
<name>A0A1S7NV42_AGRTU</name>